<name>A0ABP7EBW5_9ACTN</name>
<evidence type="ECO:0000313" key="5">
    <source>
        <dbReference type="EMBL" id="GAA3717049.1"/>
    </source>
</evidence>
<dbReference type="Proteomes" id="UP001500902">
    <property type="component" value="Unassembled WGS sequence"/>
</dbReference>
<gene>
    <name evidence="5" type="ORF">GCM10022224_098380</name>
</gene>
<dbReference type="Pfam" id="PF01168">
    <property type="entry name" value="Ala_racemase_N"/>
    <property type="match status" value="1"/>
</dbReference>
<dbReference type="RefSeq" id="WP_344896075.1">
    <property type="nucleotide sequence ID" value="NZ_BAAAZP010000237.1"/>
</dbReference>
<evidence type="ECO:0000313" key="6">
    <source>
        <dbReference type="Proteomes" id="UP001500902"/>
    </source>
</evidence>
<sequence>MATVQEACLLRDAGLRVPVSVLSPIPSAAAREVASRRLRPSLSCLAAARDLRRAARDLPGPVLAHVELDTGLGRYGWPLTPAGLDQLQQLAALDGLTVASVYTHLSGTSRAELAAQLALFEQGYAKVAAALGRRPRRHALASSALAAQLRHPATTQLVRPGALLYGLAPC</sequence>
<proteinExistence type="predicted"/>
<dbReference type="SUPFAM" id="SSF51419">
    <property type="entry name" value="PLP-binding barrel"/>
    <property type="match status" value="1"/>
</dbReference>
<comment type="caution">
    <text evidence="5">The sequence shown here is derived from an EMBL/GenBank/DDBJ whole genome shotgun (WGS) entry which is preliminary data.</text>
</comment>
<dbReference type="PRINTS" id="PR00992">
    <property type="entry name" value="ALARACEMASE"/>
</dbReference>
<keyword evidence="6" id="KW-1185">Reference proteome</keyword>
<dbReference type="InterPro" id="IPR029066">
    <property type="entry name" value="PLP-binding_barrel"/>
</dbReference>
<protein>
    <recommendedName>
        <fullName evidence="4">Alanine racemase N-terminal domain-containing protein</fullName>
    </recommendedName>
</protein>
<evidence type="ECO:0000259" key="4">
    <source>
        <dbReference type="Pfam" id="PF01168"/>
    </source>
</evidence>
<comment type="cofactor">
    <cofactor evidence="1">
        <name>pyridoxal 5'-phosphate</name>
        <dbReference type="ChEBI" id="CHEBI:597326"/>
    </cofactor>
</comment>
<dbReference type="EMBL" id="BAAAZP010000237">
    <property type="protein sequence ID" value="GAA3717049.1"/>
    <property type="molecule type" value="Genomic_DNA"/>
</dbReference>
<dbReference type="PANTHER" id="PTHR30511">
    <property type="entry name" value="ALANINE RACEMASE"/>
    <property type="match status" value="1"/>
</dbReference>
<reference evidence="6" key="1">
    <citation type="journal article" date="2019" name="Int. J. Syst. Evol. Microbiol.">
        <title>The Global Catalogue of Microorganisms (GCM) 10K type strain sequencing project: providing services to taxonomists for standard genome sequencing and annotation.</title>
        <authorList>
            <consortium name="The Broad Institute Genomics Platform"/>
            <consortium name="The Broad Institute Genome Sequencing Center for Infectious Disease"/>
            <person name="Wu L."/>
            <person name="Ma J."/>
        </authorList>
    </citation>
    <scope>NUCLEOTIDE SEQUENCE [LARGE SCALE GENOMIC DNA]</scope>
    <source>
        <strain evidence="6">JCM 16904</strain>
    </source>
</reference>
<keyword evidence="2" id="KW-0663">Pyridoxal phosphate</keyword>
<organism evidence="5 6">
    <name type="scientific">Nonomuraea antimicrobica</name>
    <dbReference type="NCBI Taxonomy" id="561173"/>
    <lineage>
        <taxon>Bacteria</taxon>
        <taxon>Bacillati</taxon>
        <taxon>Actinomycetota</taxon>
        <taxon>Actinomycetes</taxon>
        <taxon>Streptosporangiales</taxon>
        <taxon>Streptosporangiaceae</taxon>
        <taxon>Nonomuraea</taxon>
    </lineage>
</organism>
<evidence type="ECO:0000256" key="3">
    <source>
        <dbReference type="ARBA" id="ARBA00023235"/>
    </source>
</evidence>
<keyword evidence="3" id="KW-0413">Isomerase</keyword>
<dbReference type="InterPro" id="IPR000821">
    <property type="entry name" value="Ala_racemase"/>
</dbReference>
<dbReference type="PANTHER" id="PTHR30511:SF0">
    <property type="entry name" value="ALANINE RACEMASE, CATABOLIC-RELATED"/>
    <property type="match status" value="1"/>
</dbReference>
<evidence type="ECO:0000256" key="1">
    <source>
        <dbReference type="ARBA" id="ARBA00001933"/>
    </source>
</evidence>
<evidence type="ECO:0000256" key="2">
    <source>
        <dbReference type="ARBA" id="ARBA00022898"/>
    </source>
</evidence>
<dbReference type="InterPro" id="IPR001608">
    <property type="entry name" value="Ala_racemase_N"/>
</dbReference>
<dbReference type="Gene3D" id="3.20.20.10">
    <property type="entry name" value="Alanine racemase"/>
    <property type="match status" value="1"/>
</dbReference>
<accession>A0ABP7EBW5</accession>
<feature type="domain" description="Alanine racemase N-terminal" evidence="4">
    <location>
        <begin position="2"/>
        <end position="169"/>
    </location>
</feature>